<evidence type="ECO:0000313" key="2">
    <source>
        <dbReference type="Proteomes" id="UP001500866"/>
    </source>
</evidence>
<proteinExistence type="predicted"/>
<sequence>MAVTAVRTVMHRLTLGAPSIIIFILADKKLSLMYNGNAGYVSGFSKKETSYMSSLLALNAVCII</sequence>
<organism evidence="1 2">
    <name type="scientific">Virgibacillus siamensis</name>
    <dbReference type="NCBI Taxonomy" id="480071"/>
    <lineage>
        <taxon>Bacteria</taxon>
        <taxon>Bacillati</taxon>
        <taxon>Bacillota</taxon>
        <taxon>Bacilli</taxon>
        <taxon>Bacillales</taxon>
        <taxon>Bacillaceae</taxon>
        <taxon>Virgibacillus</taxon>
    </lineage>
</organism>
<dbReference type="Proteomes" id="UP001500866">
    <property type="component" value="Unassembled WGS sequence"/>
</dbReference>
<name>A0ABN1FG95_9BACI</name>
<evidence type="ECO:0000313" key="1">
    <source>
        <dbReference type="EMBL" id="GAA0590167.1"/>
    </source>
</evidence>
<protein>
    <submittedName>
        <fullName evidence="1">Uncharacterized protein</fullName>
    </submittedName>
</protein>
<gene>
    <name evidence="1" type="ORF">GCM10009001_02650</name>
</gene>
<reference evidence="1 2" key="1">
    <citation type="journal article" date="2019" name="Int. J. Syst. Evol. Microbiol.">
        <title>The Global Catalogue of Microorganisms (GCM) 10K type strain sequencing project: providing services to taxonomists for standard genome sequencing and annotation.</title>
        <authorList>
            <consortium name="The Broad Institute Genomics Platform"/>
            <consortium name="The Broad Institute Genome Sequencing Center for Infectious Disease"/>
            <person name="Wu L."/>
            <person name="Ma J."/>
        </authorList>
    </citation>
    <scope>NUCLEOTIDE SEQUENCE [LARGE SCALE GENOMIC DNA]</scope>
    <source>
        <strain evidence="1 2">JCM 15395</strain>
    </source>
</reference>
<keyword evidence="2" id="KW-1185">Reference proteome</keyword>
<comment type="caution">
    <text evidence="1">The sequence shown here is derived from an EMBL/GenBank/DDBJ whole genome shotgun (WGS) entry which is preliminary data.</text>
</comment>
<dbReference type="EMBL" id="BAAADS010000001">
    <property type="protein sequence ID" value="GAA0590167.1"/>
    <property type="molecule type" value="Genomic_DNA"/>
</dbReference>
<accession>A0ABN1FG95</accession>